<name>A0A9P4PF10_9PLEO</name>
<evidence type="ECO:0000313" key="2">
    <source>
        <dbReference type="EMBL" id="KAF2443814.1"/>
    </source>
</evidence>
<feature type="compositionally biased region" description="Basic and acidic residues" evidence="1">
    <location>
        <begin position="120"/>
        <end position="130"/>
    </location>
</feature>
<accession>A0A9P4PF10</accession>
<feature type="compositionally biased region" description="Polar residues" evidence="1">
    <location>
        <begin position="98"/>
        <end position="116"/>
    </location>
</feature>
<organism evidence="2 3">
    <name type="scientific">Karstenula rhodostoma CBS 690.94</name>
    <dbReference type="NCBI Taxonomy" id="1392251"/>
    <lineage>
        <taxon>Eukaryota</taxon>
        <taxon>Fungi</taxon>
        <taxon>Dikarya</taxon>
        <taxon>Ascomycota</taxon>
        <taxon>Pezizomycotina</taxon>
        <taxon>Dothideomycetes</taxon>
        <taxon>Pleosporomycetidae</taxon>
        <taxon>Pleosporales</taxon>
        <taxon>Massarineae</taxon>
        <taxon>Didymosphaeriaceae</taxon>
        <taxon>Karstenula</taxon>
    </lineage>
</organism>
<feature type="compositionally biased region" description="Acidic residues" evidence="1">
    <location>
        <begin position="52"/>
        <end position="67"/>
    </location>
</feature>
<comment type="caution">
    <text evidence="2">The sequence shown here is derived from an EMBL/GenBank/DDBJ whole genome shotgun (WGS) entry which is preliminary data.</text>
</comment>
<feature type="region of interest" description="Disordered" evidence="1">
    <location>
        <begin position="26"/>
        <end position="193"/>
    </location>
</feature>
<feature type="compositionally biased region" description="Polar residues" evidence="1">
    <location>
        <begin position="68"/>
        <end position="82"/>
    </location>
</feature>
<gene>
    <name evidence="2" type="ORF">P171DRAFT_445165</name>
</gene>
<proteinExistence type="predicted"/>
<feature type="compositionally biased region" description="Basic and acidic residues" evidence="1">
    <location>
        <begin position="32"/>
        <end position="51"/>
    </location>
</feature>
<reference evidence="2" key="1">
    <citation type="journal article" date="2020" name="Stud. Mycol.">
        <title>101 Dothideomycetes genomes: a test case for predicting lifestyles and emergence of pathogens.</title>
        <authorList>
            <person name="Haridas S."/>
            <person name="Albert R."/>
            <person name="Binder M."/>
            <person name="Bloem J."/>
            <person name="Labutti K."/>
            <person name="Salamov A."/>
            <person name="Andreopoulos B."/>
            <person name="Baker S."/>
            <person name="Barry K."/>
            <person name="Bills G."/>
            <person name="Bluhm B."/>
            <person name="Cannon C."/>
            <person name="Castanera R."/>
            <person name="Culley D."/>
            <person name="Daum C."/>
            <person name="Ezra D."/>
            <person name="Gonzalez J."/>
            <person name="Henrissat B."/>
            <person name="Kuo A."/>
            <person name="Liang C."/>
            <person name="Lipzen A."/>
            <person name="Lutzoni F."/>
            <person name="Magnuson J."/>
            <person name="Mondo S."/>
            <person name="Nolan M."/>
            <person name="Ohm R."/>
            <person name="Pangilinan J."/>
            <person name="Park H.-J."/>
            <person name="Ramirez L."/>
            <person name="Alfaro M."/>
            <person name="Sun H."/>
            <person name="Tritt A."/>
            <person name="Yoshinaga Y."/>
            <person name="Zwiers L.-H."/>
            <person name="Turgeon B."/>
            <person name="Goodwin S."/>
            <person name="Spatafora J."/>
            <person name="Crous P."/>
            <person name="Grigoriev I."/>
        </authorList>
    </citation>
    <scope>NUCLEOTIDE SEQUENCE</scope>
    <source>
        <strain evidence="2">CBS 690.94</strain>
    </source>
</reference>
<dbReference type="OrthoDB" id="3796159at2759"/>
<dbReference type="AlphaFoldDB" id="A0A9P4PF10"/>
<protein>
    <submittedName>
        <fullName evidence="2">Uncharacterized protein</fullName>
    </submittedName>
</protein>
<evidence type="ECO:0000313" key="3">
    <source>
        <dbReference type="Proteomes" id="UP000799764"/>
    </source>
</evidence>
<sequence length="254" mass="28105">MHRGHRVGILDSEEYGLSGIFEEMYDAIGQDVEDRPTEENDEESHPPPKEALDEDFAEDVGYEENYSDTDNTLYTPTDSPTLDSDHLADVPLLGMTAQGVQQTGNETEDSSSSAITPESAAKDSPPDSHRSALPSYLKGLPQLTLSAAFAQGRRGPAPASASKDPTSHGTMDDEPTFEWSDHSSPPRGHSTPNFSTVVDIVAEYRGIVRDEWFRVFGDDPTDASNPYCPENDWVKEEVEEYARFPYFGHRVDTE</sequence>
<dbReference type="EMBL" id="MU001502">
    <property type="protein sequence ID" value="KAF2443814.1"/>
    <property type="molecule type" value="Genomic_DNA"/>
</dbReference>
<evidence type="ECO:0000256" key="1">
    <source>
        <dbReference type="SAM" id="MobiDB-lite"/>
    </source>
</evidence>
<dbReference type="Proteomes" id="UP000799764">
    <property type="component" value="Unassembled WGS sequence"/>
</dbReference>
<keyword evidence="3" id="KW-1185">Reference proteome</keyword>